<evidence type="ECO:0000313" key="5">
    <source>
        <dbReference type="EMBL" id="PSK97414.1"/>
    </source>
</evidence>
<reference evidence="5 6" key="1">
    <citation type="submission" date="2018-03" db="EMBL/GenBank/DDBJ databases">
        <title>Genomic Encyclopedia of Archaeal and Bacterial Type Strains, Phase II (KMG-II): from individual species to whole genera.</title>
        <authorList>
            <person name="Goeker M."/>
        </authorList>
    </citation>
    <scope>NUCLEOTIDE SEQUENCE [LARGE SCALE GENOMIC DNA]</scope>
    <source>
        <strain evidence="5 6">DSM 45312</strain>
    </source>
</reference>
<dbReference type="InterPro" id="IPR018060">
    <property type="entry name" value="HTH_AraC"/>
</dbReference>
<sequence>MPNGMRRGVAAPPGSLGVETLVALRRARDLIDRSYAEPLDLDTIASAAGYSRYHFARAFRAAYGEPPGRYLSRRRVERAQDLLRSVNLTVTEVCHLVGFSSLGSFSARFSELVGTPPSQFQRRAHAVRPPPIPGCFVLMAAGAASPLRTAIQEKPADQVEP</sequence>
<dbReference type="InterPro" id="IPR018062">
    <property type="entry name" value="HTH_AraC-typ_CS"/>
</dbReference>
<keyword evidence="3" id="KW-0804">Transcription</keyword>
<dbReference type="SUPFAM" id="SSF46689">
    <property type="entry name" value="Homeodomain-like"/>
    <property type="match status" value="2"/>
</dbReference>
<dbReference type="PROSITE" id="PS01124">
    <property type="entry name" value="HTH_ARAC_FAMILY_2"/>
    <property type="match status" value="1"/>
</dbReference>
<dbReference type="PANTHER" id="PTHR46796">
    <property type="entry name" value="HTH-TYPE TRANSCRIPTIONAL ACTIVATOR RHAS-RELATED"/>
    <property type="match status" value="1"/>
</dbReference>
<feature type="domain" description="HTH araC/xylS-type" evidence="4">
    <location>
        <begin position="25"/>
        <end position="123"/>
    </location>
</feature>
<gene>
    <name evidence="5" type="ORF">CLV63_108134</name>
</gene>
<dbReference type="Pfam" id="PF12833">
    <property type="entry name" value="HTH_18"/>
    <property type="match status" value="1"/>
</dbReference>
<dbReference type="InterPro" id="IPR050204">
    <property type="entry name" value="AraC_XylS_family_regulators"/>
</dbReference>
<dbReference type="SMART" id="SM00342">
    <property type="entry name" value="HTH_ARAC"/>
    <property type="match status" value="1"/>
</dbReference>
<proteinExistence type="predicted"/>
<dbReference type="AlphaFoldDB" id="A0A2P8DJP0"/>
<dbReference type="Proteomes" id="UP000240542">
    <property type="component" value="Unassembled WGS sequence"/>
</dbReference>
<keyword evidence="2" id="KW-0238">DNA-binding</keyword>
<dbReference type="PROSITE" id="PS00041">
    <property type="entry name" value="HTH_ARAC_FAMILY_1"/>
    <property type="match status" value="2"/>
</dbReference>
<dbReference type="GO" id="GO:0043565">
    <property type="term" value="F:sequence-specific DNA binding"/>
    <property type="evidence" value="ECO:0007669"/>
    <property type="project" value="InterPro"/>
</dbReference>
<evidence type="ECO:0000256" key="3">
    <source>
        <dbReference type="ARBA" id="ARBA00023163"/>
    </source>
</evidence>
<dbReference type="GO" id="GO:0003700">
    <property type="term" value="F:DNA-binding transcription factor activity"/>
    <property type="evidence" value="ECO:0007669"/>
    <property type="project" value="InterPro"/>
</dbReference>
<keyword evidence="1" id="KW-0805">Transcription regulation</keyword>
<evidence type="ECO:0000313" key="6">
    <source>
        <dbReference type="Proteomes" id="UP000240542"/>
    </source>
</evidence>
<dbReference type="EMBL" id="PYGA01000008">
    <property type="protein sequence ID" value="PSK97414.1"/>
    <property type="molecule type" value="Genomic_DNA"/>
</dbReference>
<dbReference type="Gene3D" id="1.10.10.60">
    <property type="entry name" value="Homeodomain-like"/>
    <property type="match status" value="2"/>
</dbReference>
<organism evidence="5 6">
    <name type="scientific">Murinocardiopsis flavida</name>
    <dbReference type="NCBI Taxonomy" id="645275"/>
    <lineage>
        <taxon>Bacteria</taxon>
        <taxon>Bacillati</taxon>
        <taxon>Actinomycetota</taxon>
        <taxon>Actinomycetes</taxon>
        <taxon>Streptosporangiales</taxon>
        <taxon>Nocardiopsidaceae</taxon>
        <taxon>Murinocardiopsis</taxon>
    </lineage>
</organism>
<keyword evidence="6" id="KW-1185">Reference proteome</keyword>
<evidence type="ECO:0000256" key="1">
    <source>
        <dbReference type="ARBA" id="ARBA00023015"/>
    </source>
</evidence>
<evidence type="ECO:0000259" key="4">
    <source>
        <dbReference type="PROSITE" id="PS01124"/>
    </source>
</evidence>
<evidence type="ECO:0000256" key="2">
    <source>
        <dbReference type="ARBA" id="ARBA00023125"/>
    </source>
</evidence>
<name>A0A2P8DJP0_9ACTN</name>
<accession>A0A2P8DJP0</accession>
<dbReference type="InterPro" id="IPR009057">
    <property type="entry name" value="Homeodomain-like_sf"/>
</dbReference>
<protein>
    <submittedName>
        <fullName evidence="5">AraC family transcriptional regulator</fullName>
    </submittedName>
</protein>
<comment type="caution">
    <text evidence="5">The sequence shown here is derived from an EMBL/GenBank/DDBJ whole genome shotgun (WGS) entry which is preliminary data.</text>
</comment>